<evidence type="ECO:0000256" key="5">
    <source>
        <dbReference type="ARBA" id="ARBA00013220"/>
    </source>
</evidence>
<dbReference type="EC" id="2.3.1.50" evidence="5"/>
<comment type="pathway">
    <text evidence="3">Sphingolipid metabolism.</text>
</comment>
<evidence type="ECO:0000256" key="8">
    <source>
        <dbReference type="ARBA" id="ARBA00022919"/>
    </source>
</evidence>
<comment type="cofactor">
    <cofactor evidence="1">
        <name>pyridoxal 5'-phosphate</name>
        <dbReference type="ChEBI" id="CHEBI:597326"/>
    </cofactor>
</comment>
<protein>
    <recommendedName>
        <fullName evidence="11">Serine palmitoyltransferase 1</fullName>
        <ecNumber evidence="5">2.3.1.50</ecNumber>
    </recommendedName>
    <alternativeName>
        <fullName evidence="12">Long chain base biosynthesis protein 1</fullName>
    </alternativeName>
    <alternativeName>
        <fullName evidence="13">Serine-palmitoyl-CoA transferase 1</fullName>
    </alternativeName>
</protein>
<accession>A0A922L4T9</accession>
<dbReference type="Gene3D" id="3.40.640.10">
    <property type="entry name" value="Type I PLP-dependent aspartate aminotransferase-like (Major domain)"/>
    <property type="match status" value="1"/>
</dbReference>
<dbReference type="InterPro" id="IPR015421">
    <property type="entry name" value="PyrdxlP-dep_Trfase_major"/>
</dbReference>
<dbReference type="GO" id="GO:0008483">
    <property type="term" value="F:transaminase activity"/>
    <property type="evidence" value="ECO:0007669"/>
    <property type="project" value="UniProtKB-KW"/>
</dbReference>
<evidence type="ECO:0000256" key="2">
    <source>
        <dbReference type="ARBA" id="ARBA00004760"/>
    </source>
</evidence>
<gene>
    <name evidence="17" type="primary">SPTLC1</name>
    <name evidence="17" type="ORF">DERF_010237</name>
    <name evidence="16" type="ORF">HUG17_0231</name>
</gene>
<comment type="similarity">
    <text evidence="4">Belongs to the class-II pyridoxal-phosphate-dependent aminotransferase family.</text>
</comment>
<evidence type="ECO:0000256" key="9">
    <source>
        <dbReference type="ARBA" id="ARBA00023098"/>
    </source>
</evidence>
<evidence type="ECO:0000256" key="4">
    <source>
        <dbReference type="ARBA" id="ARBA00008392"/>
    </source>
</evidence>
<dbReference type="GO" id="GO:0004758">
    <property type="term" value="F:serine C-palmitoyltransferase activity"/>
    <property type="evidence" value="ECO:0007669"/>
    <property type="project" value="UniProtKB-EC"/>
</dbReference>
<dbReference type="GO" id="GO:0046513">
    <property type="term" value="P:ceramide biosynthetic process"/>
    <property type="evidence" value="ECO:0007669"/>
    <property type="project" value="TreeGrafter"/>
</dbReference>
<dbReference type="GO" id="GO:0030170">
    <property type="term" value="F:pyridoxal phosphate binding"/>
    <property type="evidence" value="ECO:0007669"/>
    <property type="project" value="InterPro"/>
</dbReference>
<dbReference type="InterPro" id="IPR050087">
    <property type="entry name" value="AON_synthase_class-II"/>
</dbReference>
<evidence type="ECO:0000256" key="10">
    <source>
        <dbReference type="ARBA" id="ARBA00023315"/>
    </source>
</evidence>
<reference evidence="16" key="3">
    <citation type="journal article" date="2021" name="World Allergy Organ. J.">
        <title>Chromosome-level assembly of Dermatophagoides farinae genome and transcriptome reveals two novel allergens Der f 37 and Der f 39.</title>
        <authorList>
            <person name="Chen J."/>
            <person name="Cai Z."/>
            <person name="Fan D."/>
            <person name="Hu J."/>
            <person name="Hou Y."/>
            <person name="He Y."/>
            <person name="Zhang Z."/>
            <person name="Zhao Z."/>
            <person name="Gao P."/>
            <person name="Hu W."/>
            <person name="Sun J."/>
            <person name="Li J."/>
            <person name="Ji K."/>
        </authorList>
    </citation>
    <scope>NUCLEOTIDE SEQUENCE</scope>
    <source>
        <strain evidence="16">JKM2019</strain>
    </source>
</reference>
<dbReference type="SUPFAM" id="SSF53383">
    <property type="entry name" value="PLP-dependent transferases"/>
    <property type="match status" value="1"/>
</dbReference>
<dbReference type="Proteomes" id="UP000828236">
    <property type="component" value="Unassembled WGS sequence"/>
</dbReference>
<organism evidence="17 18">
    <name type="scientific">Dermatophagoides farinae</name>
    <name type="common">American house dust mite</name>
    <dbReference type="NCBI Taxonomy" id="6954"/>
    <lineage>
        <taxon>Eukaryota</taxon>
        <taxon>Metazoa</taxon>
        <taxon>Ecdysozoa</taxon>
        <taxon>Arthropoda</taxon>
        <taxon>Chelicerata</taxon>
        <taxon>Arachnida</taxon>
        <taxon>Acari</taxon>
        <taxon>Acariformes</taxon>
        <taxon>Sarcoptiformes</taxon>
        <taxon>Astigmata</taxon>
        <taxon>Psoroptidia</taxon>
        <taxon>Analgoidea</taxon>
        <taxon>Pyroglyphidae</taxon>
        <taxon>Dermatophagoidinae</taxon>
        <taxon>Dermatophagoides</taxon>
    </lineage>
</organism>
<keyword evidence="10" id="KW-0012">Acyltransferase</keyword>
<dbReference type="InterPro" id="IPR004839">
    <property type="entry name" value="Aminotransferase_I/II_large"/>
</dbReference>
<feature type="domain" description="Aminotransferase class I/classII large" evidence="15">
    <location>
        <begin position="95"/>
        <end position="374"/>
    </location>
</feature>
<dbReference type="Proteomes" id="UP000790347">
    <property type="component" value="Unassembled WGS sequence"/>
</dbReference>
<dbReference type="FunFam" id="3.40.640.10:FF:000049">
    <property type="entry name" value="serine palmitoyltransferase 1 isoform X1"/>
    <property type="match status" value="1"/>
</dbReference>
<evidence type="ECO:0000256" key="7">
    <source>
        <dbReference type="ARBA" id="ARBA00022898"/>
    </source>
</evidence>
<evidence type="ECO:0000256" key="6">
    <source>
        <dbReference type="ARBA" id="ARBA00022679"/>
    </source>
</evidence>
<evidence type="ECO:0000256" key="14">
    <source>
        <dbReference type="SAM" id="Phobius"/>
    </source>
</evidence>
<reference evidence="17" key="1">
    <citation type="submission" date="2013-05" db="EMBL/GenBank/DDBJ databases">
        <authorList>
            <person name="Yim A.K.Y."/>
            <person name="Chan T.F."/>
            <person name="Ji K.M."/>
            <person name="Liu X.Y."/>
            <person name="Zhou J.W."/>
            <person name="Li R.Q."/>
            <person name="Yang K.Y."/>
            <person name="Li J."/>
            <person name="Li M."/>
            <person name="Law P.T.W."/>
            <person name="Wu Y.L."/>
            <person name="Cai Z.L."/>
            <person name="Qin H."/>
            <person name="Bao Y."/>
            <person name="Leung R.K.K."/>
            <person name="Ng P.K.S."/>
            <person name="Zou J."/>
            <person name="Zhong X.J."/>
            <person name="Ran P.X."/>
            <person name="Zhong N.S."/>
            <person name="Liu Z.G."/>
            <person name="Tsui S.K.W."/>
        </authorList>
    </citation>
    <scope>NUCLEOTIDE SEQUENCE</scope>
    <source>
        <strain evidence="17">Derf</strain>
        <tissue evidence="17">Whole organism</tissue>
    </source>
</reference>
<dbReference type="GO" id="GO:0046512">
    <property type="term" value="P:sphingosine biosynthetic process"/>
    <property type="evidence" value="ECO:0007669"/>
    <property type="project" value="TreeGrafter"/>
</dbReference>
<sequence length="517" mass="59177">MPGPVSLQKLIETTPFFLIIQALAIAIVTWYWFWYRSNSKRHRHQDRQLTAEELEKIQSWQPEPLVPDYDHNHFALNPRIISSMYGKYLIVDGKKCLNLATHNYLGLAEDRDCIDEAVKAVKKYGVGSCGPRGFFGTVDIHLKLEQEIARFMQTEEAILYSYGYAAISSAIPAYSKSNDVIFADEAVSFAVQQGLIASRSRIEFFKHNDMDDLERLLDEQLKWDLKNPKEAKRISRFMVVEGLYINAGDICPLAKIIELKRKHKVRLFIDDTCAFGVLGKNGRGIVEHSGCSLDDVDMIAASLEYACASYGGFCTGTIFVIDHQRLSGLGYCFSASLPPLQAAYALKAIEKIQKSPETLVQLRDNCKRMDELLRSYRSLITVGGLDISPIKHLRYTRTIDEWLDDERCPDYMEQIDNLMANNSQNSISTHYRLDTMRLEKIVDYAYNRGYGLTVARYLERAEHKLPNPSIRLIINSLLTSQELEKIATILVEIFDDIEKEFFNGKFFHKSNERSNIE</sequence>
<dbReference type="PANTHER" id="PTHR13693:SF2">
    <property type="entry name" value="SERINE PALMITOYLTRANSFERASE 1"/>
    <property type="match status" value="1"/>
</dbReference>
<name>A0A922L4T9_DERFA</name>
<keyword evidence="6" id="KW-0808">Transferase</keyword>
<keyword evidence="9" id="KW-0443">Lipid metabolism</keyword>
<dbReference type="GO" id="GO:0005783">
    <property type="term" value="C:endoplasmic reticulum"/>
    <property type="evidence" value="ECO:0007669"/>
    <property type="project" value="TreeGrafter"/>
</dbReference>
<dbReference type="Pfam" id="PF00155">
    <property type="entry name" value="Aminotran_1_2"/>
    <property type="match status" value="1"/>
</dbReference>
<dbReference type="PANTHER" id="PTHR13693">
    <property type="entry name" value="CLASS II AMINOTRANSFERASE/8-AMINO-7-OXONONANOATE SYNTHASE"/>
    <property type="match status" value="1"/>
</dbReference>
<keyword evidence="8" id="KW-0746">Sphingolipid metabolism</keyword>
<evidence type="ECO:0000313" key="16">
    <source>
        <dbReference type="EMBL" id="KAH7644693.1"/>
    </source>
</evidence>
<keyword evidence="14" id="KW-0472">Membrane</keyword>
<dbReference type="OrthoDB" id="3168162at2759"/>
<dbReference type="AlphaFoldDB" id="A0A922L4T9"/>
<evidence type="ECO:0000256" key="12">
    <source>
        <dbReference type="ARBA" id="ARBA00041765"/>
    </source>
</evidence>
<evidence type="ECO:0000256" key="11">
    <source>
        <dbReference type="ARBA" id="ARBA00041066"/>
    </source>
</evidence>
<comment type="pathway">
    <text evidence="2">Lipid metabolism; sphingolipid metabolism.</text>
</comment>
<evidence type="ECO:0000256" key="13">
    <source>
        <dbReference type="ARBA" id="ARBA00042649"/>
    </source>
</evidence>
<dbReference type="EMBL" id="SDOV01000001">
    <property type="protein sequence ID" value="KAH7644693.1"/>
    <property type="molecule type" value="Genomic_DNA"/>
</dbReference>
<dbReference type="GO" id="GO:0016020">
    <property type="term" value="C:membrane"/>
    <property type="evidence" value="ECO:0007669"/>
    <property type="project" value="GOC"/>
</dbReference>
<reference evidence="17" key="4">
    <citation type="journal article" date="2022" name="Res Sq">
        <title>Comparative Genomics Reveals Insights into the Divergent Evolution of Astigmatic Mites and Household Pest Adaptations.</title>
        <authorList>
            <person name="Xiong Q."/>
            <person name="Wan A.T.-Y."/>
            <person name="Liu X.-Y."/>
            <person name="Fung C.S.-H."/>
            <person name="Xiao X."/>
            <person name="Malainual N."/>
            <person name="Hou J."/>
            <person name="Wang L."/>
            <person name="Wang M."/>
            <person name="Yang K."/>
            <person name="Cui Y."/>
            <person name="Leung E."/>
            <person name="Nong W."/>
            <person name="Shin S.-K."/>
            <person name="Au S."/>
            <person name="Jeong K.Y."/>
            <person name="Chew F.T."/>
            <person name="Hui J."/>
            <person name="Leung T.F."/>
            <person name="Tungtrongchitr A."/>
            <person name="Zhong N."/>
            <person name="Liu Z."/>
            <person name="Tsui S."/>
        </authorList>
    </citation>
    <scope>NUCLEOTIDE SEQUENCE</scope>
    <source>
        <strain evidence="17">Derf</strain>
        <tissue evidence="17">Whole organism</tissue>
    </source>
</reference>
<keyword evidence="14" id="KW-0812">Transmembrane</keyword>
<evidence type="ECO:0000259" key="15">
    <source>
        <dbReference type="Pfam" id="PF00155"/>
    </source>
</evidence>
<proteinExistence type="inferred from homology"/>
<evidence type="ECO:0000256" key="3">
    <source>
        <dbReference type="ARBA" id="ARBA00004991"/>
    </source>
</evidence>
<comment type="caution">
    <text evidence="17">The sequence shown here is derived from an EMBL/GenBank/DDBJ whole genome shotgun (WGS) entry which is preliminary data.</text>
</comment>
<evidence type="ECO:0000256" key="1">
    <source>
        <dbReference type="ARBA" id="ARBA00001933"/>
    </source>
</evidence>
<evidence type="ECO:0000313" key="17">
    <source>
        <dbReference type="EMBL" id="KAH9511810.1"/>
    </source>
</evidence>
<keyword evidence="16" id="KW-0032">Aminotransferase</keyword>
<feature type="transmembrane region" description="Helical" evidence="14">
    <location>
        <begin position="16"/>
        <end position="35"/>
    </location>
</feature>
<evidence type="ECO:0000313" key="18">
    <source>
        <dbReference type="Proteomes" id="UP000790347"/>
    </source>
</evidence>
<keyword evidence="7" id="KW-0663">Pyridoxal phosphate</keyword>
<keyword evidence="14" id="KW-1133">Transmembrane helix</keyword>
<dbReference type="EMBL" id="ASGP02000004">
    <property type="protein sequence ID" value="KAH9511810.1"/>
    <property type="molecule type" value="Genomic_DNA"/>
</dbReference>
<reference evidence="16" key="2">
    <citation type="submission" date="2020-06" db="EMBL/GenBank/DDBJ databases">
        <authorList>
            <person name="Ji K."/>
            <person name="Li J."/>
        </authorList>
    </citation>
    <scope>NUCLEOTIDE SEQUENCE</scope>
    <source>
        <strain evidence="16">JKM2019</strain>
        <tissue evidence="16">Whole body</tissue>
    </source>
</reference>
<dbReference type="InterPro" id="IPR015424">
    <property type="entry name" value="PyrdxlP-dep_Trfase"/>
</dbReference>
<keyword evidence="18" id="KW-1185">Reference proteome</keyword>